<reference evidence="2" key="1">
    <citation type="submission" date="2022-11" db="UniProtKB">
        <authorList>
            <consortium name="WormBaseParasite"/>
        </authorList>
    </citation>
    <scope>IDENTIFICATION</scope>
</reference>
<evidence type="ECO:0000313" key="2">
    <source>
        <dbReference type="WBParaSite" id="ES5_v2.g25825.t1"/>
    </source>
</evidence>
<accession>A0AC34G7V3</accession>
<protein>
    <submittedName>
        <fullName evidence="2">C2H2-type domain-containing protein</fullName>
    </submittedName>
</protein>
<dbReference type="Proteomes" id="UP000887579">
    <property type="component" value="Unplaced"/>
</dbReference>
<name>A0AC34G7V3_9BILA</name>
<proteinExistence type="predicted"/>
<organism evidence="1 2">
    <name type="scientific">Panagrolaimus sp. ES5</name>
    <dbReference type="NCBI Taxonomy" id="591445"/>
    <lineage>
        <taxon>Eukaryota</taxon>
        <taxon>Metazoa</taxon>
        <taxon>Ecdysozoa</taxon>
        <taxon>Nematoda</taxon>
        <taxon>Chromadorea</taxon>
        <taxon>Rhabditida</taxon>
        <taxon>Tylenchina</taxon>
        <taxon>Panagrolaimomorpha</taxon>
        <taxon>Panagrolaimoidea</taxon>
        <taxon>Panagrolaimidae</taxon>
        <taxon>Panagrolaimus</taxon>
    </lineage>
</organism>
<sequence>MLCLKTILKKLSFFSAESQTYLKTHLALHGKQALELWPPVYMTTESPDLPLIPVKIIRKSFHPERPVLSCNECDFETRLRLRFERHCRKKHLKTKSQRKKARRIKQNSKLLELLPKRLQLNCIVHRTCPYCGKKCLSEGHYRVHYALRHFSNQRMFRPSCQAMVNERLGKSEL</sequence>
<dbReference type="WBParaSite" id="ES5_v2.g25825.t1">
    <property type="protein sequence ID" value="ES5_v2.g25825.t1"/>
    <property type="gene ID" value="ES5_v2.g25825"/>
</dbReference>
<evidence type="ECO:0000313" key="1">
    <source>
        <dbReference type="Proteomes" id="UP000887579"/>
    </source>
</evidence>